<dbReference type="PROSITE" id="PS00444">
    <property type="entry name" value="POLYPRENYL_SYNTHASE_2"/>
    <property type="match status" value="1"/>
</dbReference>
<dbReference type="PANTHER" id="PTHR12001:SF85">
    <property type="entry name" value="SHORT CHAIN ISOPRENYL DIPHOSPHATE SYNTHASE"/>
    <property type="match status" value="1"/>
</dbReference>
<keyword evidence="8" id="KW-1185">Reference proteome</keyword>
<dbReference type="Gene3D" id="1.10.600.10">
    <property type="entry name" value="Farnesyl Diphosphate Synthase"/>
    <property type="match status" value="1"/>
</dbReference>
<dbReference type="InterPro" id="IPR000092">
    <property type="entry name" value="Polyprenyl_synt"/>
</dbReference>
<keyword evidence="5" id="KW-0460">Magnesium</keyword>
<comment type="caution">
    <text evidence="7">The sequence shown here is derived from an EMBL/GenBank/DDBJ whole genome shotgun (WGS) entry which is preliminary data.</text>
</comment>
<dbReference type="InterPro" id="IPR033749">
    <property type="entry name" value="Polyprenyl_synt_CS"/>
</dbReference>
<sequence length="355" mass="38280">MSSPPSTMIDLDEARQQVTEYLLTFLAGKRERARKGALPSEIPATLESFVAAGGKRLRPLLCLAGWQAAGGDGLPEPVLRTAAALELYQAFALIHDDIIDNTDTRRSRPTVHREIAARLGHHDRAAQVGASAALLIGNMALTWSDELYTTAGVPAGRRGAAASVIDVMREEMHYGQYLDLMTALGPITDQRAAMAVIRYKTAKYTVERPLHVGAALAGADAGLLETLSRFALPLGDAFQLRDDLLGIFGDPLLTGKPVSDDLREGKRTVLLAIAARRATATQRDLLESLVGRAGLTEPEARAAREVIAATGAPEIVEAMIAERYRESLTALDDAPRLRARATLRKLAMLCVERDS</sequence>
<dbReference type="SUPFAM" id="SSF48576">
    <property type="entry name" value="Terpenoid synthases"/>
    <property type="match status" value="1"/>
</dbReference>
<comment type="cofactor">
    <cofactor evidence="1">
        <name>Mg(2+)</name>
        <dbReference type="ChEBI" id="CHEBI:18420"/>
    </cofactor>
</comment>
<keyword evidence="3 6" id="KW-0808">Transferase</keyword>
<dbReference type="RefSeq" id="WP_106124821.1">
    <property type="nucleotide sequence ID" value="NZ_PVZG01000001.1"/>
</dbReference>
<dbReference type="Pfam" id="PF00348">
    <property type="entry name" value="polyprenyl_synt"/>
    <property type="match status" value="1"/>
</dbReference>
<organism evidence="7 8">
    <name type="scientific">Pseudosporangium ferrugineum</name>
    <dbReference type="NCBI Taxonomy" id="439699"/>
    <lineage>
        <taxon>Bacteria</taxon>
        <taxon>Bacillati</taxon>
        <taxon>Actinomycetota</taxon>
        <taxon>Actinomycetes</taxon>
        <taxon>Micromonosporales</taxon>
        <taxon>Micromonosporaceae</taxon>
        <taxon>Pseudosporangium</taxon>
    </lineage>
</organism>
<dbReference type="EMBL" id="PVZG01000001">
    <property type="protein sequence ID" value="PRY33549.1"/>
    <property type="molecule type" value="Genomic_DNA"/>
</dbReference>
<proteinExistence type="inferred from homology"/>
<dbReference type="OrthoDB" id="4497239at2"/>
<reference evidence="7 8" key="1">
    <citation type="submission" date="2018-03" db="EMBL/GenBank/DDBJ databases">
        <title>Genomic Encyclopedia of Archaeal and Bacterial Type Strains, Phase II (KMG-II): from individual species to whole genera.</title>
        <authorList>
            <person name="Goeker M."/>
        </authorList>
    </citation>
    <scope>NUCLEOTIDE SEQUENCE [LARGE SCALE GENOMIC DNA]</scope>
    <source>
        <strain evidence="7 8">DSM 45348</strain>
    </source>
</reference>
<dbReference type="Proteomes" id="UP000239209">
    <property type="component" value="Unassembled WGS sequence"/>
</dbReference>
<dbReference type="GO" id="GO:0008299">
    <property type="term" value="P:isoprenoid biosynthetic process"/>
    <property type="evidence" value="ECO:0007669"/>
    <property type="project" value="InterPro"/>
</dbReference>
<dbReference type="CDD" id="cd00685">
    <property type="entry name" value="Trans_IPPS_HT"/>
    <property type="match status" value="1"/>
</dbReference>
<dbReference type="GO" id="GO:0004659">
    <property type="term" value="F:prenyltransferase activity"/>
    <property type="evidence" value="ECO:0007669"/>
    <property type="project" value="InterPro"/>
</dbReference>
<dbReference type="AlphaFoldDB" id="A0A2T0SJF6"/>
<gene>
    <name evidence="7" type="ORF">CLV70_101712</name>
</gene>
<evidence type="ECO:0000256" key="1">
    <source>
        <dbReference type="ARBA" id="ARBA00001946"/>
    </source>
</evidence>
<evidence type="ECO:0000256" key="5">
    <source>
        <dbReference type="ARBA" id="ARBA00022842"/>
    </source>
</evidence>
<evidence type="ECO:0000256" key="4">
    <source>
        <dbReference type="ARBA" id="ARBA00022723"/>
    </source>
</evidence>
<accession>A0A2T0SJF6</accession>
<name>A0A2T0SJF6_9ACTN</name>
<dbReference type="InterPro" id="IPR008949">
    <property type="entry name" value="Isoprenoid_synthase_dom_sf"/>
</dbReference>
<dbReference type="GO" id="GO:0046872">
    <property type="term" value="F:metal ion binding"/>
    <property type="evidence" value="ECO:0007669"/>
    <property type="project" value="UniProtKB-KW"/>
</dbReference>
<evidence type="ECO:0000313" key="8">
    <source>
        <dbReference type="Proteomes" id="UP000239209"/>
    </source>
</evidence>
<evidence type="ECO:0000313" key="7">
    <source>
        <dbReference type="EMBL" id="PRY33549.1"/>
    </source>
</evidence>
<evidence type="ECO:0000256" key="6">
    <source>
        <dbReference type="RuleBase" id="RU004466"/>
    </source>
</evidence>
<evidence type="ECO:0000256" key="2">
    <source>
        <dbReference type="ARBA" id="ARBA00006706"/>
    </source>
</evidence>
<keyword evidence="4" id="KW-0479">Metal-binding</keyword>
<protein>
    <submittedName>
        <fullName evidence="7">Geranylgeranyl diphosphate synthase type I</fullName>
    </submittedName>
</protein>
<comment type="similarity">
    <text evidence="2 6">Belongs to the FPP/GGPP synthase family.</text>
</comment>
<evidence type="ECO:0000256" key="3">
    <source>
        <dbReference type="ARBA" id="ARBA00022679"/>
    </source>
</evidence>
<dbReference type="SFLD" id="SFLDS00005">
    <property type="entry name" value="Isoprenoid_Synthase_Type_I"/>
    <property type="match status" value="1"/>
</dbReference>
<dbReference type="PANTHER" id="PTHR12001">
    <property type="entry name" value="GERANYLGERANYL PYROPHOSPHATE SYNTHASE"/>
    <property type="match status" value="1"/>
</dbReference>